<evidence type="ECO:0000256" key="6">
    <source>
        <dbReference type="SAM" id="MobiDB-lite"/>
    </source>
</evidence>
<feature type="compositionally biased region" description="Basic and acidic residues" evidence="6">
    <location>
        <begin position="188"/>
        <end position="200"/>
    </location>
</feature>
<evidence type="ECO:0000256" key="3">
    <source>
        <dbReference type="PIRSR" id="PIRSR637359-1"/>
    </source>
</evidence>
<evidence type="ECO:0000256" key="4">
    <source>
        <dbReference type="PIRSR" id="PIRSR637359-2"/>
    </source>
</evidence>
<dbReference type="SUPFAM" id="SSF52540">
    <property type="entry name" value="P-loop containing nucleoside triphosphate hydrolases"/>
    <property type="match status" value="1"/>
</dbReference>
<dbReference type="InterPro" id="IPR037359">
    <property type="entry name" value="NST/OST"/>
</dbReference>
<dbReference type="Gene3D" id="3.40.50.300">
    <property type="entry name" value="P-loop containing nucleotide triphosphate hydrolases"/>
    <property type="match status" value="1"/>
</dbReference>
<dbReference type="AlphaFoldDB" id="A0A553Q013"/>
<feature type="disulfide bond" evidence="5">
    <location>
        <begin position="633"/>
        <end position="642"/>
    </location>
</feature>
<feature type="domain" description="Sulfotransferase" evidence="7">
    <location>
        <begin position="431"/>
        <end position="668"/>
    </location>
</feature>
<evidence type="ECO:0000256" key="5">
    <source>
        <dbReference type="PIRSR" id="PIRSR637359-3"/>
    </source>
</evidence>
<feature type="region of interest" description="Disordered" evidence="6">
    <location>
        <begin position="154"/>
        <end position="200"/>
    </location>
</feature>
<dbReference type="FunFam" id="3.40.50.300:FF:002997">
    <property type="entry name" value="Sulfotransferase"/>
    <property type="match status" value="1"/>
</dbReference>
<evidence type="ECO:0000313" key="8">
    <source>
        <dbReference type="EMBL" id="TRY83282.1"/>
    </source>
</evidence>
<feature type="binding site" evidence="4">
    <location>
        <begin position="647"/>
        <end position="651"/>
    </location>
    <ligand>
        <name>3'-phosphoadenylyl sulfate</name>
        <dbReference type="ChEBI" id="CHEBI:58339"/>
    </ligand>
</feature>
<feature type="binding site" evidence="4">
    <location>
        <position position="523"/>
    </location>
    <ligand>
        <name>3'-phosphoadenylyl sulfate</name>
        <dbReference type="ChEBI" id="CHEBI:58339"/>
    </ligand>
</feature>
<evidence type="ECO:0000256" key="2">
    <source>
        <dbReference type="ARBA" id="ARBA00023180"/>
    </source>
</evidence>
<dbReference type="OrthoDB" id="411451at2759"/>
<dbReference type="PANTHER" id="PTHR10605">
    <property type="entry name" value="HEPARAN SULFATE SULFOTRANSFERASE"/>
    <property type="match status" value="1"/>
</dbReference>
<evidence type="ECO:0000313" key="9">
    <source>
        <dbReference type="Proteomes" id="UP000316079"/>
    </source>
</evidence>
<keyword evidence="1" id="KW-0808">Transferase</keyword>
<dbReference type="EMBL" id="SRMA01026483">
    <property type="protein sequence ID" value="TRY83282.1"/>
    <property type="molecule type" value="Genomic_DNA"/>
</dbReference>
<dbReference type="Proteomes" id="UP000316079">
    <property type="component" value="Unassembled WGS sequence"/>
</dbReference>
<feature type="active site" description="For sulfotransferase activity" evidence="3">
    <location>
        <position position="440"/>
    </location>
</feature>
<feature type="binding site" evidence="4">
    <location>
        <position position="531"/>
    </location>
    <ligand>
        <name>3'-phosphoadenylyl sulfate</name>
        <dbReference type="ChEBI" id="CHEBI:58339"/>
    </ligand>
</feature>
<dbReference type="InterPro" id="IPR027417">
    <property type="entry name" value="P-loop_NTPase"/>
</dbReference>
<dbReference type="GO" id="GO:0008467">
    <property type="term" value="F:[heparan sulfate]-glucosamine 3-sulfotransferase activity"/>
    <property type="evidence" value="ECO:0007669"/>
    <property type="project" value="TreeGrafter"/>
</dbReference>
<keyword evidence="2" id="KW-0325">Glycoprotein</keyword>
<proteinExistence type="predicted"/>
<name>A0A553Q013_9TELE</name>
<comment type="caution">
    <text evidence="8">The sequence shown here is derived from an EMBL/GenBank/DDBJ whole genome shotgun (WGS) entry which is preliminary data.</text>
</comment>
<dbReference type="InterPro" id="IPR000863">
    <property type="entry name" value="Sulfotransferase_dom"/>
</dbReference>
<evidence type="ECO:0000256" key="1">
    <source>
        <dbReference type="ARBA" id="ARBA00022679"/>
    </source>
</evidence>
<organism evidence="8 9">
    <name type="scientific">Danionella cerebrum</name>
    <dbReference type="NCBI Taxonomy" id="2873325"/>
    <lineage>
        <taxon>Eukaryota</taxon>
        <taxon>Metazoa</taxon>
        <taxon>Chordata</taxon>
        <taxon>Craniata</taxon>
        <taxon>Vertebrata</taxon>
        <taxon>Euteleostomi</taxon>
        <taxon>Actinopterygii</taxon>
        <taxon>Neopterygii</taxon>
        <taxon>Teleostei</taxon>
        <taxon>Ostariophysi</taxon>
        <taxon>Cypriniformes</taxon>
        <taxon>Danionidae</taxon>
        <taxon>Danioninae</taxon>
        <taxon>Danionella</taxon>
    </lineage>
</organism>
<feature type="region of interest" description="Disordered" evidence="6">
    <location>
        <begin position="233"/>
        <end position="273"/>
    </location>
</feature>
<dbReference type="PANTHER" id="PTHR10605:SF16">
    <property type="entry name" value="HEPARAN SULFATE GLUCOSAMINE 3-O-SULFOTRANSFERASE 1"/>
    <property type="match status" value="1"/>
</dbReference>
<protein>
    <recommendedName>
        <fullName evidence="7">Sulfotransferase domain-containing protein</fullName>
    </recommendedName>
</protein>
<feature type="binding site" evidence="4">
    <location>
        <begin position="440"/>
        <end position="444"/>
    </location>
    <ligand>
        <name>3'-phosphoadenylyl sulfate</name>
        <dbReference type="ChEBI" id="CHEBI:58339"/>
    </ligand>
</feature>
<dbReference type="Pfam" id="PF00685">
    <property type="entry name" value="Sulfotransfer_1"/>
    <property type="match status" value="1"/>
</dbReference>
<gene>
    <name evidence="8" type="ORF">DNTS_000572</name>
</gene>
<sequence length="684" mass="75938">MSRAGGTALSPPVSVKVFIEMILGLGCLSPARAGLVWRHHRRRPAASFLMNLMKMCYELEQTPELLAPRSSLLAAAAAGGFCMDVAEPPRDSLTHRSNKQHLSQSWSAVQRVPPWISSSQTRVAEPRSVLPLPGGRGASGDSVSGWISDPLSVIESDRTPGSESLYTVPPLEPSQGTVPTPERTTEEEERRDGGNEQQAHAERGCLSELLTMISAAPGSAAAADGGFISSERETSAGAPETLGRNQGKPEQSPGCSLEGSCQKPMPAPPQLPQLPITLRRTSLRSGSGRTFTMSSYISQAEETSPRTNMSSAPPGLVYFPELEHLFTSQPIPYPSPEAKCAESFSRKWREEAVIDRGLLETGASVTLRTSLRQMVVTSPGAGGSRSHVRAKAKASDPMALLMITVLWAFPPLSTAVCADEAPPTGSWHKLPDVIIIGVRKAGTRALLEMLTLHPNIVAAKAEVHFFDRDANYQRGEQWYIAQMPNASRNQLIVEKTPAYFTSALAPERIRRANPDVRLLLIVRKPVQRLLSDYTQVFYNRKEKRKPQPPMEALMLTADGELNMEYKPLNRSLYCIHVRRWLQEFPRSRIHLVDGDTLVHEPLAEMKKVEAFLQLEPQINSSNFYFNQTRGFFCLRDRLRERCLHQSKGRKHPSVAPAVLQKLHDFFRQPNQRFFRMVGRAFDWD</sequence>
<reference evidence="8 9" key="1">
    <citation type="journal article" date="2019" name="Sci. Data">
        <title>Hybrid genome assembly and annotation of Danionella translucida.</title>
        <authorList>
            <person name="Kadobianskyi M."/>
            <person name="Schulze L."/>
            <person name="Schuelke M."/>
            <person name="Judkewitz B."/>
        </authorList>
    </citation>
    <scope>NUCLEOTIDE SEQUENCE [LARGE SCALE GENOMIC DNA]</scope>
    <source>
        <strain evidence="8 9">Bolton</strain>
    </source>
</reference>
<evidence type="ECO:0000259" key="7">
    <source>
        <dbReference type="Pfam" id="PF00685"/>
    </source>
</evidence>
<accession>A0A553Q013</accession>
<keyword evidence="9" id="KW-1185">Reference proteome</keyword>
<keyword evidence="5" id="KW-1015">Disulfide bond</keyword>